<keyword evidence="1" id="KW-0732">Signal</keyword>
<accession>A0A7C8BPB0</accession>
<proteinExistence type="predicted"/>
<dbReference type="AlphaFoldDB" id="A0A7C8BPB0"/>
<protein>
    <recommendedName>
        <fullName evidence="4">VCBS repeat-containing protein</fullName>
    </recommendedName>
</protein>
<organism evidence="2 3">
    <name type="scientific">Pseudoclavibacter caeni</name>
    <dbReference type="NCBI Taxonomy" id="908846"/>
    <lineage>
        <taxon>Bacteria</taxon>
        <taxon>Bacillati</taxon>
        <taxon>Actinomycetota</taxon>
        <taxon>Actinomycetes</taxon>
        <taxon>Micrococcales</taxon>
        <taxon>Microbacteriaceae</taxon>
        <taxon>Pseudoclavibacter</taxon>
    </lineage>
</organism>
<dbReference type="OrthoDB" id="5132900at2"/>
<evidence type="ECO:0000313" key="2">
    <source>
        <dbReference type="EMBL" id="KAB1633603.1"/>
    </source>
</evidence>
<name>A0A7C8BPB0_9MICO</name>
<feature type="signal peptide" evidence="1">
    <location>
        <begin position="1"/>
        <end position="24"/>
    </location>
</feature>
<dbReference type="EMBL" id="WBKA01000001">
    <property type="protein sequence ID" value="KAB1633603.1"/>
    <property type="molecule type" value="Genomic_DNA"/>
</dbReference>
<comment type="caution">
    <text evidence="2">The sequence shown here is derived from an EMBL/GenBank/DDBJ whole genome shotgun (WGS) entry which is preliminary data.</text>
</comment>
<feature type="chain" id="PRO_5028925848" description="VCBS repeat-containing protein" evidence="1">
    <location>
        <begin position="25"/>
        <end position="336"/>
    </location>
</feature>
<keyword evidence="3" id="KW-1185">Reference proteome</keyword>
<dbReference type="Proteomes" id="UP000481339">
    <property type="component" value="Unassembled WGS sequence"/>
</dbReference>
<sequence>MTAASATGLGANLTGTSAAGTASAAGAGSTGAAHTAAAAGAAKAGGLGLGAKLGIGAAAVTLAAGGGTAGYTAWHNAQTPATETTQTTPPHASLTEDALRQLLKTAPLTDNDRTVLSDGTDLSTPSTLKNFTDGKAYAENWTSPTPDASGWTYYADEQPRELSIGVAVPNYYTGDTSAAGTALPLSETTAVFDINGDGADDVLAFVTDTSVHGGTDSNGIWYAALTAYTPTADGSALEVLDQLVLVQDNAATTAWADVYTGIYPENSDHSMFNGSQYLRYALARAQTVDGSAQATLYRYTYGPNDTTGGDVTYRISWRNDTLALGELVADKQQHID</sequence>
<evidence type="ECO:0008006" key="4">
    <source>
        <dbReference type="Google" id="ProtNLM"/>
    </source>
</evidence>
<evidence type="ECO:0000256" key="1">
    <source>
        <dbReference type="SAM" id="SignalP"/>
    </source>
</evidence>
<gene>
    <name evidence="2" type="ORF">F8O02_01355</name>
</gene>
<evidence type="ECO:0000313" key="3">
    <source>
        <dbReference type="Proteomes" id="UP000481339"/>
    </source>
</evidence>
<reference evidence="2 3" key="1">
    <citation type="submission" date="2019-09" db="EMBL/GenBank/DDBJ databases">
        <title>Phylogeny of genus Pseudoclavibacter and closely related genus.</title>
        <authorList>
            <person name="Li Y."/>
        </authorList>
    </citation>
    <scope>NUCLEOTIDE SEQUENCE [LARGE SCALE GENOMIC DNA]</scope>
    <source>
        <strain evidence="2 3">JCM 16921</strain>
    </source>
</reference>